<reference evidence="6" key="1">
    <citation type="submission" date="2019-03" db="EMBL/GenBank/DDBJ databases">
        <title>Whole genome sequencing of Borrelia miyamotoi strains isolated at the Russian territory.</title>
        <authorList>
            <person name="Kuleshov K.V."/>
            <person name="Platonov A.E."/>
            <person name="Goptar I.A."/>
            <person name="Shipulin G.A."/>
            <person name="Markelov M.L."/>
            <person name="Koetsveld J."/>
            <person name="Kolyasnikova N.M."/>
            <person name="Sarksyan D.S."/>
            <person name="Toporkova M.G."/>
            <person name="Hovius J.W."/>
        </authorList>
    </citation>
    <scope>NUCLEOTIDE SEQUENCE [LARGE SCALE GENOMIC DNA]</scope>
    <source>
        <strain evidence="6">Yekat-76</strain>
    </source>
</reference>
<evidence type="ECO:0000313" key="5">
    <source>
        <dbReference type="Proteomes" id="UP000230633"/>
    </source>
</evidence>
<dbReference type="NCBIfam" id="NF033724">
    <property type="entry name" value="P13_porin"/>
    <property type="match status" value="1"/>
</dbReference>
<evidence type="ECO:0000313" key="3">
    <source>
        <dbReference type="EMBL" id="ATQ16321.1"/>
    </source>
</evidence>
<evidence type="ECO:0000313" key="6">
    <source>
        <dbReference type="Proteomes" id="UP000291995"/>
    </source>
</evidence>
<keyword evidence="1" id="KW-1133">Transmembrane helix</keyword>
<organism evidence="4 6">
    <name type="scientific">Borrelia miyamotoi</name>
    <dbReference type="NCBI Taxonomy" id="47466"/>
    <lineage>
        <taxon>Bacteria</taxon>
        <taxon>Pseudomonadati</taxon>
        <taxon>Spirochaetota</taxon>
        <taxon>Spirochaetia</taxon>
        <taxon>Spirochaetales</taxon>
        <taxon>Borreliaceae</taxon>
        <taxon>Borrelia</taxon>
    </lineage>
</organism>
<dbReference type="RefSeq" id="WP_025444069.1">
    <property type="nucleotide sequence ID" value="NZ_AP024371.1"/>
</dbReference>
<proteinExistence type="predicted"/>
<keyword evidence="1" id="KW-0812">Transmembrane</keyword>
<feature type="signal peptide" evidence="2">
    <location>
        <begin position="1"/>
        <end position="19"/>
    </location>
</feature>
<evidence type="ECO:0000256" key="1">
    <source>
        <dbReference type="SAM" id="Phobius"/>
    </source>
</evidence>
<dbReference type="InterPro" id="IPR008420">
    <property type="entry name" value="Borrelia_P13"/>
</dbReference>
<keyword evidence="2" id="KW-0732">Signal</keyword>
<dbReference type="Proteomes" id="UP000291995">
    <property type="component" value="Chromosome"/>
</dbReference>
<dbReference type="Pfam" id="PF05628">
    <property type="entry name" value="Borrelia_P13"/>
    <property type="match status" value="1"/>
</dbReference>
<evidence type="ECO:0000256" key="2">
    <source>
        <dbReference type="SAM" id="SignalP"/>
    </source>
</evidence>
<dbReference type="EMBL" id="CP036557">
    <property type="protein sequence ID" value="QBK62312.1"/>
    <property type="molecule type" value="Genomic_DNA"/>
</dbReference>
<feature type="transmembrane region" description="Helical" evidence="1">
    <location>
        <begin position="116"/>
        <end position="142"/>
    </location>
</feature>
<keyword evidence="5" id="KW-1185">Reference proteome</keyword>
<protein>
    <submittedName>
        <fullName evidence="4">P13 family porin</fullName>
    </submittedName>
</protein>
<accession>A0AAP9CGF0</accession>
<evidence type="ECO:0000313" key="4">
    <source>
        <dbReference type="EMBL" id="QBK62312.1"/>
    </source>
</evidence>
<gene>
    <name evidence="3" type="ORF">CNO13_04085</name>
    <name evidence="4" type="ORF">EZU67_04070</name>
</gene>
<feature type="transmembrane region" description="Helical" evidence="1">
    <location>
        <begin position="73"/>
        <end position="92"/>
    </location>
</feature>
<dbReference type="Proteomes" id="UP000230633">
    <property type="component" value="Chromosome"/>
</dbReference>
<sequence>MKRMLILMLFLLCFFVSFAQSNGDMISESGGSVGIDNFLFYESNKKTALIPALLNVTIGFGIGTFTQGDVLGGLLLMGTDALGVSLLTYGLFSRHQFNTLTEAQQKTDPGQKKGTISVSLIAIGAATMGLTRIVGIILPFTYAYNFNKRLQKDLGIELGGFKPTFDLNFNEGSTGGLLGLELAFVKKY</sequence>
<keyword evidence="1" id="KW-0472">Membrane</keyword>
<feature type="transmembrane region" description="Helical" evidence="1">
    <location>
        <begin position="48"/>
        <end position="66"/>
    </location>
</feature>
<reference evidence="4" key="2">
    <citation type="submission" date="2022-12" db="EMBL/GenBank/DDBJ databases">
        <title>Whole genome sequencing of Borrelia miyamotoi strains isolated at the Russian territory.</title>
        <authorList>
            <person name="Kuleshov K.V."/>
            <person name="Platonov A.E."/>
            <person name="Goptar I.A."/>
            <person name="Shipulin G.A."/>
            <person name="Markelov M.L."/>
            <person name="Koetsveld J."/>
            <person name="Kolyasnikova N.M."/>
            <person name="Sarksyan D.S."/>
            <person name="Toporkova M.G."/>
            <person name="Hovius J.W."/>
        </authorList>
    </citation>
    <scope>NUCLEOTIDE SEQUENCE</scope>
    <source>
        <strain evidence="3 5">Yekat-1</strain>
        <strain evidence="4">Yekat-76</strain>
    </source>
</reference>
<dbReference type="AlphaFoldDB" id="A0AAP9CGF0"/>
<dbReference type="EMBL" id="CP024333">
    <property type="protein sequence ID" value="ATQ16321.1"/>
    <property type="molecule type" value="Genomic_DNA"/>
</dbReference>
<dbReference type="GeneID" id="75117752"/>
<name>A0AAP9CGF0_9SPIR</name>
<feature type="chain" id="PRO_5042884344" evidence="2">
    <location>
        <begin position="20"/>
        <end position="188"/>
    </location>
</feature>